<organism evidence="2">
    <name type="scientific">Salix viminalis</name>
    <name type="common">Common osier</name>
    <name type="synonym">Basket willow</name>
    <dbReference type="NCBI Taxonomy" id="40686"/>
    <lineage>
        <taxon>Eukaryota</taxon>
        <taxon>Viridiplantae</taxon>
        <taxon>Streptophyta</taxon>
        <taxon>Embryophyta</taxon>
        <taxon>Tracheophyta</taxon>
        <taxon>Spermatophyta</taxon>
        <taxon>Magnoliopsida</taxon>
        <taxon>eudicotyledons</taxon>
        <taxon>Gunneridae</taxon>
        <taxon>Pentapetalae</taxon>
        <taxon>rosids</taxon>
        <taxon>fabids</taxon>
        <taxon>Malpighiales</taxon>
        <taxon>Salicaceae</taxon>
        <taxon>Saliceae</taxon>
        <taxon>Salix</taxon>
    </lineage>
</organism>
<evidence type="ECO:0000256" key="1">
    <source>
        <dbReference type="SAM" id="SignalP"/>
    </source>
</evidence>
<dbReference type="EMBL" id="CAADRP010001641">
    <property type="protein sequence ID" value="VFU46501.1"/>
    <property type="molecule type" value="Genomic_DNA"/>
</dbReference>
<name>A0A6N2LZ31_SALVM</name>
<keyword evidence="1" id="KW-0732">Signal</keyword>
<evidence type="ECO:0000313" key="2">
    <source>
        <dbReference type="EMBL" id="VFU46501.1"/>
    </source>
</evidence>
<feature type="signal peptide" evidence="1">
    <location>
        <begin position="1"/>
        <end position="22"/>
    </location>
</feature>
<dbReference type="AlphaFoldDB" id="A0A6N2LZ31"/>
<feature type="chain" id="PRO_5027090311" description="Secreted protein" evidence="1">
    <location>
        <begin position="23"/>
        <end position="75"/>
    </location>
</feature>
<evidence type="ECO:0008006" key="3">
    <source>
        <dbReference type="Google" id="ProtNLM"/>
    </source>
</evidence>
<sequence>MILLYHWLNLLGTSMMFLSTRAERRGKNWGNRGAKLTWKVLSRGQNFLMLSMYFHPHPLSWSFVAAVNYVKQMPP</sequence>
<protein>
    <recommendedName>
        <fullName evidence="3">Secreted protein</fullName>
    </recommendedName>
</protein>
<gene>
    <name evidence="2" type="ORF">SVIM_LOCUS294712</name>
</gene>
<proteinExistence type="predicted"/>
<accession>A0A6N2LZ31</accession>
<reference evidence="2" key="1">
    <citation type="submission" date="2019-03" db="EMBL/GenBank/DDBJ databases">
        <authorList>
            <person name="Mank J."/>
            <person name="Almeida P."/>
        </authorList>
    </citation>
    <scope>NUCLEOTIDE SEQUENCE</scope>
    <source>
        <strain evidence="2">78183</strain>
    </source>
</reference>